<accession>W1J3F3</accession>
<dbReference type="RefSeq" id="WP_038241376.1">
    <property type="nucleotide sequence ID" value="NZ_CAWLWS010000131.1"/>
</dbReference>
<dbReference type="GeneID" id="97126864"/>
<protein>
    <submittedName>
        <fullName evidence="1">Uncharacterized protein</fullName>
    </submittedName>
</protein>
<sequence length="91" mass="10515">MNQNEMSEIRTMVANKAHAFSQPINLEKLISDGLIKKVGKSYYTDDFNALPENIKKRVSSISKGRYGIRIVFTKETKKMAKLAEEFKLFRE</sequence>
<evidence type="ECO:0000313" key="2">
    <source>
        <dbReference type="Proteomes" id="UP000019202"/>
    </source>
</evidence>
<dbReference type="AlphaFoldDB" id="W1J3F3"/>
<dbReference type="OrthoDB" id="7107953at2"/>
<evidence type="ECO:0000313" key="1">
    <source>
        <dbReference type="EMBL" id="CDL85249.1"/>
    </source>
</evidence>
<keyword evidence="2" id="KW-1185">Reference proteome</keyword>
<proteinExistence type="predicted"/>
<comment type="caution">
    <text evidence="1">The sequence shown here is derived from an EMBL/GenBank/DDBJ whole genome shotgun (WGS) entry which is preliminary data.</text>
</comment>
<name>W1J3F3_9GAMM</name>
<dbReference type="EMBL" id="CBXF010000131">
    <property type="protein sequence ID" value="CDL85249.1"/>
    <property type="molecule type" value="Genomic_DNA"/>
</dbReference>
<gene>
    <name evidence="1" type="ORF">XSR1_690007</name>
</gene>
<organism evidence="1 2">
    <name type="scientific">Xenorhabdus szentirmaii DSM 16338</name>
    <dbReference type="NCBI Taxonomy" id="1427518"/>
    <lineage>
        <taxon>Bacteria</taxon>
        <taxon>Pseudomonadati</taxon>
        <taxon>Pseudomonadota</taxon>
        <taxon>Gammaproteobacteria</taxon>
        <taxon>Enterobacterales</taxon>
        <taxon>Morganellaceae</taxon>
        <taxon>Xenorhabdus</taxon>
    </lineage>
</organism>
<dbReference type="Proteomes" id="UP000019202">
    <property type="component" value="Unassembled WGS sequence"/>
</dbReference>
<reference evidence="1" key="1">
    <citation type="submission" date="2013-11" db="EMBL/GenBank/DDBJ databases">
        <title>Draft genome sequence and annotation of the entomopathogenic bacteria, Xenorhabdus cabanillasi strain JM26 and Xenorhabdus szentirmai strain DSM 16338.</title>
        <authorList>
            <person name="Gualtieri M."/>
            <person name="Ogier J.C."/>
            <person name="Pages S."/>
            <person name="Givaudan A."/>
            <person name="Gaudriault S."/>
        </authorList>
    </citation>
    <scope>NUCLEOTIDE SEQUENCE [LARGE SCALE GENOMIC DNA]</scope>
    <source>
        <strain evidence="1">DSM 16338</strain>
    </source>
</reference>